<dbReference type="InterPro" id="IPR014710">
    <property type="entry name" value="RmlC-like_jellyroll"/>
</dbReference>
<dbReference type="RefSeq" id="WP_087186381.1">
    <property type="nucleotide sequence ID" value="NZ_DBFBJE010000012.1"/>
</dbReference>
<dbReference type="InterPro" id="IPR011051">
    <property type="entry name" value="RmlC_Cupin_sf"/>
</dbReference>
<protein>
    <recommendedName>
        <fullName evidence="5">Phosphoheptose isomerase</fullName>
    </recommendedName>
</protein>
<dbReference type="AlphaFoldDB" id="A0A1Y3U7K9"/>
<dbReference type="GO" id="GO:0046872">
    <property type="term" value="F:metal ion binding"/>
    <property type="evidence" value="ECO:0007669"/>
    <property type="project" value="UniProtKB-KW"/>
</dbReference>
<dbReference type="PANTHER" id="PTHR42742:SF3">
    <property type="entry name" value="FRUCTOKINASE"/>
    <property type="match status" value="1"/>
</dbReference>
<dbReference type="Proteomes" id="UP000196560">
    <property type="component" value="Unassembled WGS sequence"/>
</dbReference>
<keyword evidence="4" id="KW-1185">Reference proteome</keyword>
<accession>A0A1Y3U7K9</accession>
<dbReference type="EMBL" id="NFHO01000005">
    <property type="protein sequence ID" value="OUN43097.1"/>
    <property type="molecule type" value="Genomic_DNA"/>
</dbReference>
<keyword evidence="2" id="KW-0862">Zinc</keyword>
<dbReference type="PANTHER" id="PTHR42742">
    <property type="entry name" value="TRANSCRIPTIONAL REPRESSOR MPRA"/>
    <property type="match status" value="1"/>
</dbReference>
<proteinExistence type="predicted"/>
<reference evidence="4" key="1">
    <citation type="submission" date="2017-04" db="EMBL/GenBank/DDBJ databases">
        <title>Function of individual gut microbiota members based on whole genome sequencing of pure cultures obtained from chicken caecum.</title>
        <authorList>
            <person name="Medvecky M."/>
            <person name="Cejkova D."/>
            <person name="Polansky O."/>
            <person name="Karasova D."/>
            <person name="Kubasova T."/>
            <person name="Cizek A."/>
            <person name="Rychlik I."/>
        </authorList>
    </citation>
    <scope>NUCLEOTIDE SEQUENCE [LARGE SCALE GENOMIC DNA]</scope>
    <source>
        <strain evidence="4">An70</strain>
    </source>
</reference>
<evidence type="ECO:0000256" key="1">
    <source>
        <dbReference type="ARBA" id="ARBA00022723"/>
    </source>
</evidence>
<dbReference type="CDD" id="cd07010">
    <property type="entry name" value="cupin_PMI_type_I_N_bac"/>
    <property type="match status" value="1"/>
</dbReference>
<dbReference type="Gene3D" id="2.60.120.10">
    <property type="entry name" value="Jelly Rolls"/>
    <property type="match status" value="1"/>
</dbReference>
<comment type="caution">
    <text evidence="3">The sequence shown here is derived from an EMBL/GenBank/DDBJ whole genome shotgun (WGS) entry which is preliminary data.</text>
</comment>
<gene>
    <name evidence="3" type="ORF">B5G21_05765</name>
</gene>
<evidence type="ECO:0000313" key="4">
    <source>
        <dbReference type="Proteomes" id="UP000196560"/>
    </source>
</evidence>
<evidence type="ECO:0000313" key="3">
    <source>
        <dbReference type="EMBL" id="OUN43097.1"/>
    </source>
</evidence>
<evidence type="ECO:0000256" key="2">
    <source>
        <dbReference type="ARBA" id="ARBA00022833"/>
    </source>
</evidence>
<name>A0A1Y3U7K9_9ACTN</name>
<dbReference type="SUPFAM" id="SSF51182">
    <property type="entry name" value="RmlC-like cupins"/>
    <property type="match status" value="1"/>
</dbReference>
<keyword evidence="1" id="KW-0479">Metal-binding</keyword>
<evidence type="ECO:0008006" key="5">
    <source>
        <dbReference type="Google" id="ProtNLM"/>
    </source>
</evidence>
<organism evidence="3 4">
    <name type="scientific">Enorma massiliensis</name>
    <dbReference type="NCBI Taxonomy" id="1472761"/>
    <lineage>
        <taxon>Bacteria</taxon>
        <taxon>Bacillati</taxon>
        <taxon>Actinomycetota</taxon>
        <taxon>Coriobacteriia</taxon>
        <taxon>Coriobacteriales</taxon>
        <taxon>Coriobacteriaceae</taxon>
        <taxon>Enorma</taxon>
    </lineage>
</organism>
<sequence length="621" mass="69642">MSFMFKPLDYDDQTAINRPQLDESLVDDLTFGTVASGKRIAADLAARAASGERGVTAAFDGYASASFSDLVGAVAQELLQLGVPVIQHSMSEVYKPVEELDQMVADSLPQDFELDPVLLFGRLYEGDIADFIDPVRGTQLTESMANVPQGTVLLLSGLGSMATTFDEVTDVRIYLDVTPKNAAVRAREGRLVNIGDTSPRPFKELMRRNYYVDFEVIVKNRKRLLRQGFIDYYVSANQPRDFVLMTGETALAMLDSLANQPFRTKPVYLEGIWGGEYMRKARKLPEGPKNIAWIFDLIPMEVSVLIEAGEHLVEFPFSTFVQAKAERIVGEESVKTFGTYFPIRFNYDDTYHSNGNMSVQCHPDGELCRSMYGEHGSQDEAYYVVATAHRAKTFIGFNEGIDPHEFIEAARSSQETGEDVDYEHYVNHIDSVPGRQVMIPGGTIHASGRGQLILELGSLTMGSYTYKMYDYNRIDADGAPRPIHLAMGEKALKFERDTSWVNENVAIEPIPDGSGEGWEQFIVGKTDLMYYMTKNLFMDAGATAEFSNNGQFTVLTLVDGENIRVYSKSHPEFYYDQRYLDVVVVPASIDDYVIENTGYQPCVVHKTMLREGYQELMQAER</sequence>
<dbReference type="InterPro" id="IPR051804">
    <property type="entry name" value="Carb_Metab_Reg_Kinase/Isom"/>
</dbReference>